<proteinExistence type="predicted"/>
<sequence>MTAFNSKNRYESQNPLVAEKSLTIKKPHHSLLNDGAFRYLL</sequence>
<gene>
    <name evidence="1" type="ORF">M917_0268</name>
</gene>
<reference evidence="1 2" key="1">
    <citation type="journal article" date="2013" name="Genome Announc.">
        <title>Draft Genome Sequence of Psychrobacter aquaticus Strain CMS 56T, Isolated from a Cyanobacterial Mat Sample Collected from Water Bodies in the McMurdo Dry Valley Region of Antarctica.</title>
        <authorList>
            <person name="Reddy G.S."/>
            <person name="Ara S."/>
            <person name="Singh A."/>
            <person name="Kumar Pinnaka A."/>
            <person name="Shivaji S."/>
        </authorList>
    </citation>
    <scope>NUCLEOTIDE SEQUENCE [LARGE SCALE GENOMIC DNA]</scope>
    <source>
        <strain evidence="1 2">CMS 56</strain>
    </source>
</reference>
<evidence type="ECO:0000313" key="2">
    <source>
        <dbReference type="Proteomes" id="UP000016761"/>
    </source>
</evidence>
<accession>U4TDW3</accession>
<organism evidence="1 2">
    <name type="scientific">Psychrobacter aquaticus CMS 56</name>
    <dbReference type="NCBI Taxonomy" id="1354303"/>
    <lineage>
        <taxon>Bacteria</taxon>
        <taxon>Pseudomonadati</taxon>
        <taxon>Pseudomonadota</taxon>
        <taxon>Gammaproteobacteria</taxon>
        <taxon>Moraxellales</taxon>
        <taxon>Moraxellaceae</taxon>
        <taxon>Psychrobacter</taxon>
    </lineage>
</organism>
<keyword evidence="2" id="KW-1185">Reference proteome</keyword>
<protein>
    <submittedName>
        <fullName evidence="1">Uncharacterized protein</fullName>
    </submittedName>
</protein>
<dbReference type="PATRIC" id="fig|1354303.4.peg.261"/>
<comment type="caution">
    <text evidence="1">The sequence shown here is derived from an EMBL/GenBank/DDBJ whole genome shotgun (WGS) entry which is preliminary data.</text>
</comment>
<dbReference type="Proteomes" id="UP000016761">
    <property type="component" value="Unassembled WGS sequence"/>
</dbReference>
<dbReference type="AlphaFoldDB" id="U4TDW3"/>
<dbReference type="EMBL" id="AUSW01000011">
    <property type="protein sequence ID" value="ERL56638.1"/>
    <property type="molecule type" value="Genomic_DNA"/>
</dbReference>
<name>U4TDW3_9GAMM</name>
<dbReference type="STRING" id="1354303.M917_0268"/>
<evidence type="ECO:0000313" key="1">
    <source>
        <dbReference type="EMBL" id="ERL56638.1"/>
    </source>
</evidence>